<gene>
    <name evidence="1" type="ORF">LLE72_015015</name>
</gene>
<dbReference type="AlphaFoldDB" id="A0AAJ2X485"/>
<dbReference type="EMBL" id="JAJFNJ020000003">
    <property type="protein sequence ID" value="MEC3889020.1"/>
    <property type="molecule type" value="Genomic_DNA"/>
</dbReference>
<sequence length="451" mass="48850">MLATFLKWALLSVGVVVALLVGAYALSARWPIPQAQQQALAQLRQPRPAPPAGSNLFVALWASPYTIPNDEQEAVLARDLQRFQRTPVASGFRSELSRYPRAPAWPVTAPPACSWAASGCLAQVRAQSRSYAAALAPQAPLLARMASFSQHAYYRDPFPRRIDSPLPELQGLTLSMTQHALDFVQGRQAQAVAAVCSDAQVARVLLRSDESLIVTMIGGAMLRGNADLFASMLSELPVNAALPAQCASAFAPLRVEDSSLCGALRGESRIVDAVYAQMHGEIDQRTQRWYDRAVLKFFDAERTRALTAPNYTWACSDAVRKQLVQDARVDDSALAPPPAKDVACVANAVGCVLADAQYSDGGNYQRQLQDTAAAMRLTGVVLWLREHRDARPLAQRLQELPDELVRPARGITIAAQGPAVQVPRYARHTQAILQFPLAGSALANPSAVSLQ</sequence>
<evidence type="ECO:0000313" key="1">
    <source>
        <dbReference type="EMBL" id="MEC3889020.1"/>
    </source>
</evidence>
<protein>
    <submittedName>
        <fullName evidence="1">Uncharacterized protein</fullName>
    </submittedName>
</protein>
<dbReference type="RefSeq" id="WP_228425946.1">
    <property type="nucleotide sequence ID" value="NZ_JAJFNJ020000003.1"/>
</dbReference>
<reference evidence="1" key="2">
    <citation type="submission" date="2024-01" db="EMBL/GenBank/DDBJ databases">
        <title>Long-read genome sequencing of X. campestris pv. papavericola.</title>
        <authorList>
            <person name="Hussain R.M.F."/>
            <person name="Greer S."/>
            <person name="Harrison J."/>
            <person name="Grant M."/>
            <person name="Vicente J."/>
            <person name="Studholme D.J."/>
        </authorList>
    </citation>
    <scope>NUCLEOTIDE SEQUENCE</scope>
    <source>
        <strain evidence="1">NCPPB 2970</strain>
    </source>
</reference>
<comment type="caution">
    <text evidence="1">The sequence shown here is derived from an EMBL/GenBank/DDBJ whole genome shotgun (WGS) entry which is preliminary data.</text>
</comment>
<evidence type="ECO:0000313" key="2">
    <source>
        <dbReference type="Proteomes" id="UP001297361"/>
    </source>
</evidence>
<reference evidence="1" key="1">
    <citation type="submission" date="2021-10" db="EMBL/GenBank/DDBJ databases">
        <authorList>
            <person name="Hussein R."/>
            <person name="Harrison J."/>
            <person name="Studholme D.J."/>
            <person name="Vicente J."/>
            <person name="Grant M."/>
        </authorList>
    </citation>
    <scope>NUCLEOTIDE SEQUENCE</scope>
    <source>
        <strain evidence="1">NCPPB 2970</strain>
    </source>
</reference>
<dbReference type="Proteomes" id="UP001297361">
    <property type="component" value="Unassembled WGS sequence"/>
</dbReference>
<organism evidence="1 2">
    <name type="scientific">Xanthomonas campestris pv. papavericola</name>
    <dbReference type="NCBI Taxonomy" id="487881"/>
    <lineage>
        <taxon>Bacteria</taxon>
        <taxon>Pseudomonadati</taxon>
        <taxon>Pseudomonadota</taxon>
        <taxon>Gammaproteobacteria</taxon>
        <taxon>Lysobacterales</taxon>
        <taxon>Lysobacteraceae</taxon>
        <taxon>Xanthomonas</taxon>
    </lineage>
</organism>
<proteinExistence type="predicted"/>
<accession>A0AAJ2X485</accession>
<name>A0AAJ2X485_XANCA</name>